<comment type="caution">
    <text evidence="3">The sequence shown here is derived from an EMBL/GenBank/DDBJ whole genome shotgun (WGS) entry which is preliminary data.</text>
</comment>
<evidence type="ECO:0000313" key="4">
    <source>
        <dbReference type="EMBL" id="KAH3893447.1"/>
    </source>
</evidence>
<dbReference type="EMBL" id="JAIWYP010000001">
    <property type="protein sequence ID" value="KAH3893447.1"/>
    <property type="molecule type" value="Genomic_DNA"/>
</dbReference>
<dbReference type="GO" id="GO:0006623">
    <property type="term" value="P:protein targeting to vacuole"/>
    <property type="evidence" value="ECO:0007669"/>
    <property type="project" value="UniProtKB-UniRule"/>
</dbReference>
<reference evidence="3" key="1">
    <citation type="journal article" date="2019" name="bioRxiv">
        <title>The Genome of the Zebra Mussel, Dreissena polymorpha: A Resource for Invasive Species Research.</title>
        <authorList>
            <person name="McCartney M.A."/>
            <person name="Auch B."/>
            <person name="Kono T."/>
            <person name="Mallez S."/>
            <person name="Zhang Y."/>
            <person name="Obille A."/>
            <person name="Becker A."/>
            <person name="Abrahante J.E."/>
            <person name="Garbe J."/>
            <person name="Badalamenti J.P."/>
            <person name="Herman A."/>
            <person name="Mangelson H."/>
            <person name="Liachko I."/>
            <person name="Sullivan S."/>
            <person name="Sone E.D."/>
            <person name="Koren S."/>
            <person name="Silverstein K.A.T."/>
            <person name="Beckman K.B."/>
            <person name="Gohl D.M."/>
        </authorList>
    </citation>
    <scope>NUCLEOTIDE SEQUENCE</scope>
    <source>
        <strain evidence="3">Duluth1</strain>
        <tissue evidence="3">Whole animal</tissue>
    </source>
</reference>
<sequence>MQALVSFVEDSNHDSIRSIVVGDHRVVFLHYDNIILVCATCGMESDRQIRIQLNYLYNQILSVLTLSTLKKIFKQRRNYDLRRQLSGSEKFLDSLLCMMETEPGLLLSAVRCLPIESQTRDMIAQSIVQNAKIKVCLVLVTR</sequence>
<evidence type="ECO:0000256" key="1">
    <source>
        <dbReference type="RuleBase" id="RU367048"/>
    </source>
</evidence>
<keyword evidence="5" id="KW-1185">Reference proteome</keyword>
<dbReference type="Pfam" id="PF19036">
    <property type="entry name" value="Fuz_longin_1"/>
    <property type="match status" value="1"/>
</dbReference>
<name>A0A9D4NGL3_DREPO</name>
<protein>
    <recommendedName>
        <fullName evidence="1">Vacuolar fusion protein MON1 homolog</fullName>
    </recommendedName>
</protein>
<comment type="function">
    <text evidence="1">Plays an important role in membrane trafficking through the secretory apparatus.</text>
</comment>
<dbReference type="EMBL" id="JAIWYP010000001">
    <property type="protein sequence ID" value="KAH3893349.1"/>
    <property type="molecule type" value="Genomic_DNA"/>
</dbReference>
<organism evidence="3 5">
    <name type="scientific">Dreissena polymorpha</name>
    <name type="common">Zebra mussel</name>
    <name type="synonym">Mytilus polymorpha</name>
    <dbReference type="NCBI Taxonomy" id="45954"/>
    <lineage>
        <taxon>Eukaryota</taxon>
        <taxon>Metazoa</taxon>
        <taxon>Spiralia</taxon>
        <taxon>Lophotrochozoa</taxon>
        <taxon>Mollusca</taxon>
        <taxon>Bivalvia</taxon>
        <taxon>Autobranchia</taxon>
        <taxon>Heteroconchia</taxon>
        <taxon>Euheterodonta</taxon>
        <taxon>Imparidentia</taxon>
        <taxon>Neoheterodontei</taxon>
        <taxon>Myida</taxon>
        <taxon>Dreissenoidea</taxon>
        <taxon>Dreissenidae</taxon>
        <taxon>Dreissena</taxon>
    </lineage>
</organism>
<gene>
    <name evidence="3" type="ORF">DPMN_017496</name>
    <name evidence="4" type="ORF">DPMN_017594</name>
</gene>
<dbReference type="PANTHER" id="PTHR13027:SF7">
    <property type="entry name" value="VACUOLAR FUSION PROTEIN MON1 HOMOLOG"/>
    <property type="match status" value="1"/>
</dbReference>
<dbReference type="GO" id="GO:0016192">
    <property type="term" value="P:vesicle-mediated transport"/>
    <property type="evidence" value="ECO:0007669"/>
    <property type="project" value="InterPro"/>
</dbReference>
<evidence type="ECO:0000259" key="2">
    <source>
        <dbReference type="Pfam" id="PF19036"/>
    </source>
</evidence>
<dbReference type="AlphaFoldDB" id="A0A9D4NGL3"/>
<dbReference type="PRINTS" id="PR01546">
    <property type="entry name" value="YEAST73DUF"/>
</dbReference>
<proteinExistence type="inferred from homology"/>
<dbReference type="InterPro" id="IPR004353">
    <property type="entry name" value="Mon1"/>
</dbReference>
<comment type="similarity">
    <text evidence="1">Belongs to the MON1/SAND family.</text>
</comment>
<evidence type="ECO:0000313" key="5">
    <source>
        <dbReference type="Proteomes" id="UP000828390"/>
    </source>
</evidence>
<feature type="domain" description="FUZ/MON1/HPS1 first Longin" evidence="2">
    <location>
        <begin position="1"/>
        <end position="95"/>
    </location>
</feature>
<accession>A0A9D4NGL3</accession>
<reference evidence="3" key="2">
    <citation type="submission" date="2020-11" db="EMBL/GenBank/DDBJ databases">
        <authorList>
            <person name="McCartney M.A."/>
            <person name="Auch B."/>
            <person name="Kono T."/>
            <person name="Mallez S."/>
            <person name="Becker A."/>
            <person name="Gohl D.M."/>
            <person name="Silverstein K.A.T."/>
            <person name="Koren S."/>
            <person name="Bechman K.B."/>
            <person name="Herman A."/>
            <person name="Abrahante J.E."/>
            <person name="Garbe J."/>
        </authorList>
    </citation>
    <scope>NUCLEOTIDE SEQUENCE</scope>
    <source>
        <strain evidence="3">Duluth1</strain>
        <tissue evidence="3">Whole animal</tissue>
    </source>
</reference>
<dbReference type="PANTHER" id="PTHR13027">
    <property type="entry name" value="SAND PROTEIN-RELATED"/>
    <property type="match status" value="1"/>
</dbReference>
<dbReference type="GO" id="GO:0035658">
    <property type="term" value="C:Mon1-Ccz1 complex"/>
    <property type="evidence" value="ECO:0007669"/>
    <property type="project" value="TreeGrafter"/>
</dbReference>
<dbReference type="Proteomes" id="UP000828390">
    <property type="component" value="Unassembled WGS sequence"/>
</dbReference>
<dbReference type="InterPro" id="IPR043972">
    <property type="entry name" value="FUZ/MON1/HPS1_longin_1"/>
</dbReference>
<evidence type="ECO:0000313" key="3">
    <source>
        <dbReference type="EMBL" id="KAH3893349.1"/>
    </source>
</evidence>